<accession>A0A1H1KAP0</accession>
<dbReference type="AlphaFoldDB" id="A0A1H1KAP0"/>
<protein>
    <submittedName>
        <fullName evidence="2">Uncharacterized protein</fullName>
    </submittedName>
</protein>
<name>A0A1H1KAP0_9BURK</name>
<dbReference type="EMBL" id="FNKX01000003">
    <property type="protein sequence ID" value="SDR58855.1"/>
    <property type="molecule type" value="Genomic_DNA"/>
</dbReference>
<evidence type="ECO:0000313" key="2">
    <source>
        <dbReference type="EMBL" id="SDR58855.1"/>
    </source>
</evidence>
<keyword evidence="3" id="KW-1185">Reference proteome</keyword>
<sequence length="36" mass="3978">MRHADIATPMQGLSTDSLRHQVPPPVPKVERLRATA</sequence>
<organism evidence="2 3">
    <name type="scientific">Paraburkholderia tuberum</name>
    <dbReference type="NCBI Taxonomy" id="157910"/>
    <lineage>
        <taxon>Bacteria</taxon>
        <taxon>Pseudomonadati</taxon>
        <taxon>Pseudomonadota</taxon>
        <taxon>Betaproteobacteria</taxon>
        <taxon>Burkholderiales</taxon>
        <taxon>Burkholderiaceae</taxon>
        <taxon>Paraburkholderia</taxon>
    </lineage>
</organism>
<gene>
    <name evidence="2" type="ORF">SAMN05445850_6671</name>
</gene>
<proteinExistence type="predicted"/>
<reference evidence="3" key="1">
    <citation type="submission" date="2016-10" db="EMBL/GenBank/DDBJ databases">
        <authorList>
            <person name="Varghese N."/>
            <person name="Submissions S."/>
        </authorList>
    </citation>
    <scope>NUCLEOTIDE SEQUENCE [LARGE SCALE GENOMIC DNA]</scope>
    <source>
        <strain evidence="3">DUS833</strain>
    </source>
</reference>
<evidence type="ECO:0000256" key="1">
    <source>
        <dbReference type="SAM" id="MobiDB-lite"/>
    </source>
</evidence>
<evidence type="ECO:0000313" key="3">
    <source>
        <dbReference type="Proteomes" id="UP000199365"/>
    </source>
</evidence>
<dbReference type="Proteomes" id="UP000199365">
    <property type="component" value="Unassembled WGS sequence"/>
</dbReference>
<feature type="region of interest" description="Disordered" evidence="1">
    <location>
        <begin position="1"/>
        <end position="36"/>
    </location>
</feature>
<dbReference type="STRING" id="157910.SAMN05445850_6671"/>